<feature type="domain" description="Acetophenone carboxylase-like C-terminal" evidence="3">
    <location>
        <begin position="487"/>
        <end position="656"/>
    </location>
</feature>
<protein>
    <submittedName>
        <fullName evidence="4">Hydantoinase/oxoprolinase family protein</fullName>
    </submittedName>
</protein>
<feature type="domain" description="Hydantoinase A/oxoprolinase" evidence="1">
    <location>
        <begin position="193"/>
        <end position="475"/>
    </location>
</feature>
<dbReference type="InterPro" id="IPR002821">
    <property type="entry name" value="Hydantoinase_A"/>
</dbReference>
<dbReference type="EMBL" id="DRWX01000300">
    <property type="protein sequence ID" value="HHM96848.1"/>
    <property type="molecule type" value="Genomic_DNA"/>
</dbReference>
<dbReference type="GO" id="GO:0006749">
    <property type="term" value="P:glutathione metabolic process"/>
    <property type="evidence" value="ECO:0007669"/>
    <property type="project" value="TreeGrafter"/>
</dbReference>
<dbReference type="PANTHER" id="PTHR11365:SF23">
    <property type="entry name" value="HYPOTHETICAL 5-OXOPROLINASE (EUROFUNG)-RELATED"/>
    <property type="match status" value="1"/>
</dbReference>
<dbReference type="Pfam" id="PF05378">
    <property type="entry name" value="Hydant_A_N"/>
    <property type="match status" value="1"/>
</dbReference>
<dbReference type="SUPFAM" id="SSF53067">
    <property type="entry name" value="Actin-like ATPase domain"/>
    <property type="match status" value="1"/>
</dbReference>
<evidence type="ECO:0000259" key="3">
    <source>
        <dbReference type="Pfam" id="PF19278"/>
    </source>
</evidence>
<dbReference type="InterPro" id="IPR008040">
    <property type="entry name" value="Hydant_A_N"/>
</dbReference>
<name>A0A7C5RTJ1_THERO</name>
<gene>
    <name evidence="4" type="ORF">ENM21_06530</name>
</gene>
<dbReference type="GO" id="GO:0017168">
    <property type="term" value="F:5-oxoprolinase (ATP-hydrolyzing) activity"/>
    <property type="evidence" value="ECO:0007669"/>
    <property type="project" value="TreeGrafter"/>
</dbReference>
<organism evidence="4">
    <name type="scientific">Thermomicrobium roseum</name>
    <dbReference type="NCBI Taxonomy" id="500"/>
    <lineage>
        <taxon>Bacteria</taxon>
        <taxon>Pseudomonadati</taxon>
        <taxon>Thermomicrobiota</taxon>
        <taxon>Thermomicrobia</taxon>
        <taxon>Thermomicrobiales</taxon>
        <taxon>Thermomicrobiaceae</taxon>
        <taxon>Thermomicrobium</taxon>
    </lineage>
</organism>
<evidence type="ECO:0000259" key="2">
    <source>
        <dbReference type="Pfam" id="PF05378"/>
    </source>
</evidence>
<feature type="domain" description="Hydantoinase/oxoprolinase N-terminal" evidence="2">
    <location>
        <begin position="4"/>
        <end position="174"/>
    </location>
</feature>
<dbReference type="AlphaFoldDB" id="A0A7C5RTJ1"/>
<reference evidence="4" key="1">
    <citation type="journal article" date="2020" name="mSystems">
        <title>Genome- and Community-Level Interaction Insights into Carbon Utilization and Element Cycling Functions of Hydrothermarchaeota in Hydrothermal Sediment.</title>
        <authorList>
            <person name="Zhou Z."/>
            <person name="Liu Y."/>
            <person name="Xu W."/>
            <person name="Pan J."/>
            <person name="Luo Z.H."/>
            <person name="Li M."/>
        </authorList>
    </citation>
    <scope>NUCLEOTIDE SEQUENCE [LARGE SCALE GENOMIC DNA]</scope>
    <source>
        <strain evidence="4">SpSt-1065</strain>
    </source>
</reference>
<dbReference type="InterPro" id="IPR043129">
    <property type="entry name" value="ATPase_NBD"/>
</dbReference>
<accession>A0A7C5RTJ1</accession>
<sequence length="673" mass="72809">MVVVGVDTGGTFTDFVVLDGERIVVHKELSTPDDPTRAILRGLEALGVHDRLELLVHGSTVATNAVLERKGARTGLLTTAGFRDVLEIGRQNRPRLYDLRQVKPSPLVPREWRLEVRERLDECGRVLVPLNEEDVRQAIGEFRAAGIESVAVCFLFAFANPTHERRAAELLREAGFWVSASHEVLPEYREYERTSTTVLNAYVGPLMGRYLERLASALPPRVVLRVMQSNGGVLNSRTAAREAVRTLLSGPAAGVVGARAVAWSAGFDRVISFDMGGTSTDVCLIDRAPRERSEGTIGDFPVRMPMLDIHTVGAGGGSIAWFDGGGVLRVGPQSAGANPGPAAYGRGGEEPTVTDAAVVLGWLIPDAFLGGAMELERDAARRVVRRIADVLRKSEEEAALGIMEVAEANMEGAIRVVSVGRGEDPREYALVAFGGAGPMVGCRLASKLHIPVVIIPPTPGTLSALGLLTADLLRDYLRTLMVTAESADSPLTSALADLTTQAVRELSQDGISPSDATLQPALDLRYRGQSYELTVPFGGDLRAAIRDFHKLHERLYGYAQVTEPVTVVNVRLRVIVPARRISSEPAATPQPWEPTPIDERSVIFELHGNPVRTRVPRFERAQLGPGAILIGPALVTQYDSTVVIPPGWRGVVDGNENIVLRSREVETRRHTGA</sequence>
<dbReference type="Pfam" id="PF19278">
    <property type="entry name" value="Hydant_A_C"/>
    <property type="match status" value="1"/>
</dbReference>
<evidence type="ECO:0000313" key="4">
    <source>
        <dbReference type="EMBL" id="HHM96848.1"/>
    </source>
</evidence>
<dbReference type="InterPro" id="IPR045079">
    <property type="entry name" value="Oxoprolinase-like"/>
</dbReference>
<dbReference type="PANTHER" id="PTHR11365">
    <property type="entry name" value="5-OXOPROLINASE RELATED"/>
    <property type="match status" value="1"/>
</dbReference>
<comment type="caution">
    <text evidence="4">The sequence shown here is derived from an EMBL/GenBank/DDBJ whole genome shotgun (WGS) entry which is preliminary data.</text>
</comment>
<dbReference type="InterPro" id="IPR049517">
    <property type="entry name" value="ACX-like_C"/>
</dbReference>
<evidence type="ECO:0000259" key="1">
    <source>
        <dbReference type="Pfam" id="PF01968"/>
    </source>
</evidence>
<proteinExistence type="predicted"/>
<dbReference type="Pfam" id="PF01968">
    <property type="entry name" value="Hydantoinase_A"/>
    <property type="match status" value="1"/>
</dbReference>
<dbReference type="GO" id="GO:0005829">
    <property type="term" value="C:cytosol"/>
    <property type="evidence" value="ECO:0007669"/>
    <property type="project" value="TreeGrafter"/>
</dbReference>